<feature type="domain" description="4Fe-4S ferredoxin-type" evidence="4">
    <location>
        <begin position="232"/>
        <end position="264"/>
    </location>
</feature>
<dbReference type="Proteomes" id="UP000811545">
    <property type="component" value="Unassembled WGS sequence"/>
</dbReference>
<evidence type="ECO:0000313" key="6">
    <source>
        <dbReference type="Proteomes" id="UP000811545"/>
    </source>
</evidence>
<dbReference type="PROSITE" id="PS51379">
    <property type="entry name" value="4FE4S_FER_2"/>
    <property type="match status" value="2"/>
</dbReference>
<dbReference type="Pfam" id="PF17179">
    <property type="entry name" value="Fer4_22"/>
    <property type="match status" value="1"/>
</dbReference>
<evidence type="ECO:0000256" key="1">
    <source>
        <dbReference type="ARBA" id="ARBA00022723"/>
    </source>
</evidence>
<name>A0A9E2BF22_PSYF1</name>
<proteinExistence type="predicted"/>
<evidence type="ECO:0000256" key="2">
    <source>
        <dbReference type="ARBA" id="ARBA00023004"/>
    </source>
</evidence>
<keyword evidence="3" id="KW-0411">Iron-sulfur</keyword>
<dbReference type="SUPFAM" id="SSF46548">
    <property type="entry name" value="alpha-helical ferredoxin"/>
    <property type="match status" value="1"/>
</dbReference>
<dbReference type="InterPro" id="IPR017900">
    <property type="entry name" value="4Fe4S_Fe_S_CS"/>
</dbReference>
<dbReference type="PANTHER" id="PTHR40447">
    <property type="entry name" value="ANAEROBIC SULFITE REDUCTASE SUBUNIT A"/>
    <property type="match status" value="1"/>
</dbReference>
<comment type="caution">
    <text evidence="5">The sequence shown here is derived from an EMBL/GenBank/DDBJ whole genome shotgun (WGS) entry which is preliminary data.</text>
</comment>
<keyword evidence="2" id="KW-0408">Iron</keyword>
<reference evidence="5 6" key="1">
    <citation type="journal article" date="2021" name="bioRxiv">
        <title>Unique metabolic strategies in Hadean analogues reveal hints for primordial physiology.</title>
        <authorList>
            <person name="Nobu M.K."/>
            <person name="Nakai R."/>
            <person name="Tamazawa S."/>
            <person name="Mori H."/>
            <person name="Toyoda A."/>
            <person name="Ijiri A."/>
            <person name="Suzuki S."/>
            <person name="Kurokawa K."/>
            <person name="Kamagata Y."/>
            <person name="Tamaki H."/>
        </authorList>
    </citation>
    <scope>NUCLEOTIDE SEQUENCE [LARGE SCALE GENOMIC DNA]</scope>
    <source>
        <strain evidence="5">BS525</strain>
    </source>
</reference>
<keyword evidence="1" id="KW-0479">Metal-binding</keyword>
<evidence type="ECO:0000256" key="3">
    <source>
        <dbReference type="ARBA" id="ARBA00023014"/>
    </source>
</evidence>
<evidence type="ECO:0000259" key="4">
    <source>
        <dbReference type="PROSITE" id="PS51379"/>
    </source>
</evidence>
<dbReference type="PROSITE" id="PS00198">
    <property type="entry name" value="4FE4S_FER_1"/>
    <property type="match status" value="1"/>
</dbReference>
<protein>
    <submittedName>
        <fullName evidence="5">Anaerobic sulfite reductase subunit A</fullName>
    </submittedName>
</protein>
<dbReference type="EMBL" id="QLTW01000007">
    <property type="protein sequence ID" value="MBT9144413.1"/>
    <property type="molecule type" value="Genomic_DNA"/>
</dbReference>
<dbReference type="AlphaFoldDB" id="A0A9E2BF22"/>
<dbReference type="InterPro" id="IPR017896">
    <property type="entry name" value="4Fe4S_Fe-S-bd"/>
</dbReference>
<dbReference type="GO" id="GO:0046872">
    <property type="term" value="F:metal ion binding"/>
    <property type="evidence" value="ECO:0007669"/>
    <property type="project" value="UniProtKB-KW"/>
</dbReference>
<gene>
    <name evidence="5" type="primary">asrA</name>
    <name evidence="5" type="ORF">DDT42_00254</name>
</gene>
<evidence type="ECO:0000313" key="5">
    <source>
        <dbReference type="EMBL" id="MBT9144413.1"/>
    </source>
</evidence>
<dbReference type="PANTHER" id="PTHR40447:SF1">
    <property type="entry name" value="ANAEROBIC SULFITE REDUCTASE SUBUNIT A"/>
    <property type="match status" value="1"/>
</dbReference>
<organism evidence="5 6">
    <name type="scientific">Psychracetigena formicireducens</name>
    <dbReference type="NCBI Taxonomy" id="2986056"/>
    <lineage>
        <taxon>Bacteria</taxon>
        <taxon>Bacillati</taxon>
        <taxon>Candidatus Lithacetigenota</taxon>
        <taxon>Candidatus Psychracetigena</taxon>
    </lineage>
</organism>
<accession>A0A9E2BF22</accession>
<sequence length="347" mass="40193">MSSNNPETKYFLLKKSKVKDLLNTLYKEFEIFVPVEEEGMVNFKRYKLNNNFNMEFTNTLLPPKGLFLPQQETLFTINYKKEELIEENLETSRRIIFGIRPCDSRSLTILDEVFKEKSEDVYYLQKRNNTLLIGLGCSNPQIYCFCSSLEVDPGKDSSVDIFLTDLGEKYLVTANTKEGQQLIKDLPVYFEKAGEEEITRALEIQSQAREGFSVGFAKKDTEIFRDVEIIFEHPIWEELAETCLGCGICTYLCSTCHCFDIADELAKNEGRRFRCWDSCQFFSFTNMTSGHNPRPNRKERIRQRFLHKLSYFVSRYGSIACVGCGRCLRNCPVDIDITRVIGAINHE</sequence>
<dbReference type="GO" id="GO:0051536">
    <property type="term" value="F:iron-sulfur cluster binding"/>
    <property type="evidence" value="ECO:0007669"/>
    <property type="project" value="UniProtKB-KW"/>
</dbReference>
<feature type="domain" description="4Fe-4S ferredoxin-type" evidence="4">
    <location>
        <begin position="311"/>
        <end position="340"/>
    </location>
</feature>